<keyword evidence="3 6" id="KW-0812">Transmembrane</keyword>
<evidence type="ECO:0000256" key="1">
    <source>
        <dbReference type="ARBA" id="ARBA00004651"/>
    </source>
</evidence>
<evidence type="ECO:0008006" key="9">
    <source>
        <dbReference type="Google" id="ProtNLM"/>
    </source>
</evidence>
<reference evidence="7" key="1">
    <citation type="submission" date="2020-08" db="EMBL/GenBank/DDBJ databases">
        <title>Multicomponent nature underlies the extraordinary mechanical properties of spider dragline silk.</title>
        <authorList>
            <person name="Kono N."/>
            <person name="Nakamura H."/>
            <person name="Mori M."/>
            <person name="Yoshida Y."/>
            <person name="Ohtoshi R."/>
            <person name="Malay A.D."/>
            <person name="Moran D.A.P."/>
            <person name="Tomita M."/>
            <person name="Numata K."/>
            <person name="Arakawa K."/>
        </authorList>
    </citation>
    <scope>NUCLEOTIDE SEQUENCE</scope>
</reference>
<evidence type="ECO:0000256" key="3">
    <source>
        <dbReference type="ARBA" id="ARBA00022692"/>
    </source>
</evidence>
<keyword evidence="2" id="KW-1003">Cell membrane</keyword>
<dbReference type="OrthoDB" id="6425816at2759"/>
<evidence type="ECO:0000256" key="4">
    <source>
        <dbReference type="ARBA" id="ARBA00022989"/>
    </source>
</evidence>
<protein>
    <recommendedName>
        <fullName evidence="9">Gustatory receptor</fullName>
    </recommendedName>
</protein>
<evidence type="ECO:0000256" key="6">
    <source>
        <dbReference type="SAM" id="Phobius"/>
    </source>
</evidence>
<dbReference type="AlphaFoldDB" id="A0A8X6R0A5"/>
<keyword evidence="8" id="KW-1185">Reference proteome</keyword>
<dbReference type="EMBL" id="BMAW01040927">
    <property type="protein sequence ID" value="GFU61620.1"/>
    <property type="molecule type" value="Genomic_DNA"/>
</dbReference>
<feature type="transmembrane region" description="Helical" evidence="6">
    <location>
        <begin position="133"/>
        <end position="154"/>
    </location>
</feature>
<dbReference type="InterPro" id="IPR013604">
    <property type="entry name" value="7TM_chemorcpt"/>
</dbReference>
<dbReference type="GO" id="GO:0005886">
    <property type="term" value="C:plasma membrane"/>
    <property type="evidence" value="ECO:0007669"/>
    <property type="project" value="UniProtKB-SubCell"/>
</dbReference>
<accession>A0A8X6R0A5</accession>
<feature type="transmembrane region" description="Helical" evidence="6">
    <location>
        <begin position="174"/>
        <end position="195"/>
    </location>
</feature>
<evidence type="ECO:0000256" key="2">
    <source>
        <dbReference type="ARBA" id="ARBA00022475"/>
    </source>
</evidence>
<gene>
    <name evidence="7" type="primary">AVEN_142535_1</name>
    <name evidence="7" type="ORF">NPIL_621851</name>
</gene>
<comment type="caution">
    <text evidence="7">The sequence shown here is derived from an EMBL/GenBank/DDBJ whole genome shotgun (WGS) entry which is preliminary data.</text>
</comment>
<keyword evidence="4 6" id="KW-1133">Transmembrane helix</keyword>
<comment type="subcellular location">
    <subcellularLocation>
        <location evidence="1">Cell membrane</location>
        <topology evidence="1">Multi-pass membrane protein</topology>
    </subcellularLocation>
</comment>
<feature type="transmembrane region" description="Helical" evidence="6">
    <location>
        <begin position="13"/>
        <end position="35"/>
    </location>
</feature>
<evidence type="ECO:0000256" key="5">
    <source>
        <dbReference type="ARBA" id="ARBA00023136"/>
    </source>
</evidence>
<keyword evidence="5 6" id="KW-0472">Membrane</keyword>
<proteinExistence type="predicted"/>
<name>A0A8X6R0A5_NEPPI</name>
<dbReference type="Pfam" id="PF08395">
    <property type="entry name" value="7tm_7"/>
    <property type="match status" value="1"/>
</dbReference>
<dbReference type="GO" id="GO:0050909">
    <property type="term" value="P:sensory perception of taste"/>
    <property type="evidence" value="ECO:0007669"/>
    <property type="project" value="InterPro"/>
</dbReference>
<evidence type="ECO:0000313" key="7">
    <source>
        <dbReference type="EMBL" id="GFU61620.1"/>
    </source>
</evidence>
<dbReference type="Proteomes" id="UP000887013">
    <property type="component" value="Unassembled WGS sequence"/>
</dbReference>
<organism evidence="7 8">
    <name type="scientific">Nephila pilipes</name>
    <name type="common">Giant wood spider</name>
    <name type="synonym">Nephila maculata</name>
    <dbReference type="NCBI Taxonomy" id="299642"/>
    <lineage>
        <taxon>Eukaryota</taxon>
        <taxon>Metazoa</taxon>
        <taxon>Ecdysozoa</taxon>
        <taxon>Arthropoda</taxon>
        <taxon>Chelicerata</taxon>
        <taxon>Arachnida</taxon>
        <taxon>Araneae</taxon>
        <taxon>Araneomorphae</taxon>
        <taxon>Entelegynae</taxon>
        <taxon>Araneoidea</taxon>
        <taxon>Nephilidae</taxon>
        <taxon>Nephila</taxon>
    </lineage>
</organism>
<evidence type="ECO:0000313" key="8">
    <source>
        <dbReference type="Proteomes" id="UP000887013"/>
    </source>
</evidence>
<sequence>MMRPIRGFYVVKILMFLYCLCMNGFVFIVVLLYYLSSSRILDAEEIRNILYIPEEFKGFISFLLDMWFGSTVILYNSIWISFIGYYSFVCHFMKLILNEFASYSQMLIKKREYQAILEVYHKITQVMIFADNFLSFSALANLIGVMTSLFWAVYSLVFFTNGDYLSYLRYLHGVVHVLTFLLMIMLPATAANVAAKVAKGIVLTLPGSFPEEYKKLKMYVQKNFKHQELEFTLWKIYTIDKSLLISEIGTVITYGILVGTLGTVQNSLDNNVKSFNAGNNHNCTCTY</sequence>